<dbReference type="CDD" id="cd07818">
    <property type="entry name" value="SRPBCC_1"/>
    <property type="match status" value="1"/>
</dbReference>
<evidence type="ECO:0000313" key="2">
    <source>
        <dbReference type="Proteomes" id="UP001141619"/>
    </source>
</evidence>
<keyword evidence="2" id="KW-1185">Reference proteome</keyword>
<dbReference type="Pfam" id="PF10604">
    <property type="entry name" value="Polyketide_cyc2"/>
    <property type="match status" value="1"/>
</dbReference>
<organism evidence="1 2">
    <name type="scientific">Govanella unica</name>
    <dbReference type="NCBI Taxonomy" id="2975056"/>
    <lineage>
        <taxon>Bacteria</taxon>
        <taxon>Pseudomonadati</taxon>
        <taxon>Pseudomonadota</taxon>
        <taxon>Alphaproteobacteria</taxon>
        <taxon>Emcibacterales</taxon>
        <taxon>Govanellaceae</taxon>
        <taxon>Govanella</taxon>
    </lineage>
</organism>
<dbReference type="Proteomes" id="UP001141619">
    <property type="component" value="Unassembled WGS sequence"/>
</dbReference>
<protein>
    <submittedName>
        <fullName evidence="1">SRPBCC family protein</fullName>
    </submittedName>
</protein>
<dbReference type="InterPro" id="IPR023393">
    <property type="entry name" value="START-like_dom_sf"/>
</dbReference>
<dbReference type="SUPFAM" id="SSF55961">
    <property type="entry name" value="Bet v1-like"/>
    <property type="match status" value="1"/>
</dbReference>
<accession>A0A9X3Z7T4</accession>
<reference evidence="1" key="2">
    <citation type="journal article" date="2023" name="Syst. Appl. Microbiol.">
        <title>Govania unica gen. nov., sp. nov., a rare biosphere bacterium that represents a novel family in the class Alphaproteobacteria.</title>
        <authorList>
            <person name="Vandamme P."/>
            <person name="Peeters C."/>
            <person name="Hettiarachchi A."/>
            <person name="Cnockaert M."/>
            <person name="Carlier A."/>
        </authorList>
    </citation>
    <scope>NUCLEOTIDE SEQUENCE</scope>
    <source>
        <strain evidence="1">LMG 31809</strain>
    </source>
</reference>
<sequence length="177" mass="19690">MLKLIAIAAGLVIVAVLGFAASRPDAFHVERSLAMKAPPAEVFMLIDDFQNWSQWSPYEKLDPSMNRQYSGAARGKGAVYQWEGNSKVGEGRMEIMEADKPSKVLILLDLRRPLKSRNMSKFVIEPQGDMTMVTWSMQGSQPFMAKVMGLLFDMDGRIGQDFESGLVNLKIVAEQSS</sequence>
<proteinExistence type="predicted"/>
<dbReference type="Gene3D" id="3.30.530.20">
    <property type="match status" value="1"/>
</dbReference>
<evidence type="ECO:0000313" key="1">
    <source>
        <dbReference type="EMBL" id="MDA5194329.1"/>
    </source>
</evidence>
<gene>
    <name evidence="1" type="ORF">NYP16_10245</name>
</gene>
<dbReference type="InterPro" id="IPR019587">
    <property type="entry name" value="Polyketide_cyclase/dehydratase"/>
</dbReference>
<dbReference type="RefSeq" id="WP_274944033.1">
    <property type="nucleotide sequence ID" value="NZ_JANWOI010000003.1"/>
</dbReference>
<comment type="caution">
    <text evidence="1">The sequence shown here is derived from an EMBL/GenBank/DDBJ whole genome shotgun (WGS) entry which is preliminary data.</text>
</comment>
<reference evidence="1" key="1">
    <citation type="submission" date="2022-08" db="EMBL/GenBank/DDBJ databases">
        <authorList>
            <person name="Vandamme P."/>
            <person name="Hettiarachchi A."/>
            <person name="Peeters C."/>
            <person name="Cnockaert M."/>
            <person name="Carlier A."/>
        </authorList>
    </citation>
    <scope>NUCLEOTIDE SEQUENCE</scope>
    <source>
        <strain evidence="1">LMG 31809</strain>
    </source>
</reference>
<dbReference type="EMBL" id="JANWOI010000003">
    <property type="protein sequence ID" value="MDA5194329.1"/>
    <property type="molecule type" value="Genomic_DNA"/>
</dbReference>
<dbReference type="AlphaFoldDB" id="A0A9X3Z7T4"/>
<name>A0A9X3Z7T4_9PROT</name>